<dbReference type="PANTHER" id="PTHR32002">
    <property type="entry name" value="PROTEIN NLP8"/>
    <property type="match status" value="1"/>
</dbReference>
<reference evidence="7 8" key="1">
    <citation type="submission" date="2020-01" db="EMBL/GenBank/DDBJ databases">
        <title>Genome sequence of Arachis hypogaea, cultivar Shitouqi.</title>
        <authorList>
            <person name="Zhuang W."/>
            <person name="Chen H."/>
            <person name="Varshney R."/>
            <person name="Wang D."/>
            <person name="Ming R."/>
        </authorList>
    </citation>
    <scope>NUCLEOTIDE SEQUENCE [LARGE SCALE GENOMIC DNA]</scope>
    <source>
        <tissue evidence="7">Young leaf</tissue>
    </source>
</reference>
<gene>
    <name evidence="7" type="ORF">DS421_19g661090</name>
</gene>
<keyword evidence="4" id="KW-0539">Nucleus</keyword>
<evidence type="ECO:0000259" key="6">
    <source>
        <dbReference type="PROSITE" id="PS51519"/>
    </source>
</evidence>
<keyword evidence="2" id="KW-0238">DNA-binding</keyword>
<evidence type="ECO:0000256" key="2">
    <source>
        <dbReference type="ARBA" id="ARBA00023125"/>
    </source>
</evidence>
<dbReference type="InterPro" id="IPR003035">
    <property type="entry name" value="RWP-RK_dom"/>
</dbReference>
<dbReference type="Pfam" id="PF02042">
    <property type="entry name" value="RWP-RK"/>
    <property type="match status" value="1"/>
</dbReference>
<dbReference type="GO" id="GO:0003700">
    <property type="term" value="F:DNA-binding transcription factor activity"/>
    <property type="evidence" value="ECO:0007669"/>
    <property type="project" value="InterPro"/>
</dbReference>
<sequence>MEGEREDGLVVVVAMFAPTTMKRICRQHGISHWPSRKINKVNLSLSKLKRIIESVQGVEGAFALNPLSTKQSVSRKWLMIKEVGKETKGPRAKSCSSADSTNPTSHGSPPIESSPVKDIFITSNNDQCVGLRSPEATMQLPNNTLSYPTTCAIPDMVATKLQEPFGGMLVKDAGSSKEFCS</sequence>
<evidence type="ECO:0000256" key="5">
    <source>
        <dbReference type="SAM" id="MobiDB-lite"/>
    </source>
</evidence>
<dbReference type="EMBL" id="CP031001">
    <property type="protein sequence ID" value="QHN78403.1"/>
    <property type="molecule type" value="Genomic_DNA"/>
</dbReference>
<proteinExistence type="predicted"/>
<feature type="compositionally biased region" description="Polar residues" evidence="5">
    <location>
        <begin position="94"/>
        <end position="107"/>
    </location>
</feature>
<accession>A0A6B9VAH9</accession>
<evidence type="ECO:0000256" key="1">
    <source>
        <dbReference type="ARBA" id="ARBA00023015"/>
    </source>
</evidence>
<organism evidence="7 8">
    <name type="scientific">Arachis hypogaea</name>
    <name type="common">Peanut</name>
    <dbReference type="NCBI Taxonomy" id="3818"/>
    <lineage>
        <taxon>Eukaryota</taxon>
        <taxon>Viridiplantae</taxon>
        <taxon>Streptophyta</taxon>
        <taxon>Embryophyta</taxon>
        <taxon>Tracheophyta</taxon>
        <taxon>Spermatophyta</taxon>
        <taxon>Magnoliopsida</taxon>
        <taxon>eudicotyledons</taxon>
        <taxon>Gunneridae</taxon>
        <taxon>Pentapetalae</taxon>
        <taxon>rosids</taxon>
        <taxon>fabids</taxon>
        <taxon>Fabales</taxon>
        <taxon>Fabaceae</taxon>
        <taxon>Papilionoideae</taxon>
        <taxon>50 kb inversion clade</taxon>
        <taxon>dalbergioids sensu lato</taxon>
        <taxon>Dalbergieae</taxon>
        <taxon>Pterocarpus clade</taxon>
        <taxon>Arachis</taxon>
    </lineage>
</organism>
<evidence type="ECO:0000313" key="8">
    <source>
        <dbReference type="Proteomes" id="UP000464620"/>
    </source>
</evidence>
<dbReference type="AlphaFoldDB" id="A0A6B9VAH9"/>
<protein>
    <recommendedName>
        <fullName evidence="6">RWP-RK domain-containing protein</fullName>
    </recommendedName>
</protein>
<dbReference type="InterPro" id="IPR045012">
    <property type="entry name" value="NLP"/>
</dbReference>
<evidence type="ECO:0000313" key="7">
    <source>
        <dbReference type="EMBL" id="QHN78403.1"/>
    </source>
</evidence>
<evidence type="ECO:0000256" key="4">
    <source>
        <dbReference type="ARBA" id="ARBA00023242"/>
    </source>
</evidence>
<dbReference type="GO" id="GO:0003677">
    <property type="term" value="F:DNA binding"/>
    <property type="evidence" value="ECO:0007669"/>
    <property type="project" value="UniProtKB-KW"/>
</dbReference>
<feature type="region of interest" description="Disordered" evidence="5">
    <location>
        <begin position="88"/>
        <end position="116"/>
    </location>
</feature>
<feature type="domain" description="RWP-RK" evidence="6">
    <location>
        <begin position="1"/>
        <end position="61"/>
    </location>
</feature>
<name>A0A6B9VAH9_ARAHY</name>
<keyword evidence="3" id="KW-0804">Transcription</keyword>
<evidence type="ECO:0000256" key="3">
    <source>
        <dbReference type="ARBA" id="ARBA00023163"/>
    </source>
</evidence>
<dbReference type="PROSITE" id="PS51519">
    <property type="entry name" value="RWP_RK"/>
    <property type="match status" value="1"/>
</dbReference>
<dbReference type="PANTHER" id="PTHR32002:SF35">
    <property type="entry name" value="PROTEIN NLP6"/>
    <property type="match status" value="1"/>
</dbReference>
<dbReference type="Proteomes" id="UP000464620">
    <property type="component" value="Chromosome B09"/>
</dbReference>
<keyword evidence="1" id="KW-0805">Transcription regulation</keyword>